<protein>
    <submittedName>
        <fullName evidence="1">Uncharacterized protein</fullName>
    </submittedName>
</protein>
<dbReference type="AlphaFoldDB" id="A0A7X6DNS2"/>
<dbReference type="Proteomes" id="UP000534783">
    <property type="component" value="Unassembled WGS sequence"/>
</dbReference>
<reference evidence="1 2" key="1">
    <citation type="journal article" date="2020" name="Nature">
        <title>Bacterial chemolithoautotrophy via manganese oxidation.</title>
        <authorList>
            <person name="Yu H."/>
            <person name="Leadbetter J.R."/>
        </authorList>
    </citation>
    <scope>NUCLEOTIDE SEQUENCE [LARGE SCALE GENOMIC DNA]</scope>
    <source>
        <strain evidence="1 2">Mn-1</strain>
    </source>
</reference>
<comment type="caution">
    <text evidence="1">The sequence shown here is derived from an EMBL/GenBank/DDBJ whole genome shotgun (WGS) entry which is preliminary data.</text>
</comment>
<keyword evidence="2" id="KW-1185">Reference proteome</keyword>
<evidence type="ECO:0000313" key="1">
    <source>
        <dbReference type="EMBL" id="NKE70293.1"/>
    </source>
</evidence>
<organism evidence="1 2">
    <name type="scientific">Candidatus Manganitrophus noduliformans</name>
    <dbReference type="NCBI Taxonomy" id="2606439"/>
    <lineage>
        <taxon>Bacteria</taxon>
        <taxon>Pseudomonadati</taxon>
        <taxon>Nitrospirota</taxon>
        <taxon>Nitrospiria</taxon>
        <taxon>Candidatus Troglogloeales</taxon>
        <taxon>Candidatus Manganitrophaceae</taxon>
        <taxon>Candidatus Manganitrophus</taxon>
    </lineage>
</organism>
<gene>
    <name evidence="1" type="ORF">MNODULE_05980</name>
</gene>
<sequence>MEPLTELQGELNHVACPQCQKSRFDLSLRCELGPGECLYTATCLHCGYAFEVSTETRDLRKTNPDLENHLSSTRCPYCEKVGAHLRFRCDLGKRACLYVATCNHCGVVSHQYR</sequence>
<dbReference type="RefSeq" id="WP_168058553.1">
    <property type="nucleotide sequence ID" value="NZ_VTOW01000001.1"/>
</dbReference>
<dbReference type="EMBL" id="VTOW01000001">
    <property type="protein sequence ID" value="NKE70293.1"/>
    <property type="molecule type" value="Genomic_DNA"/>
</dbReference>
<evidence type="ECO:0000313" key="2">
    <source>
        <dbReference type="Proteomes" id="UP000534783"/>
    </source>
</evidence>
<proteinExistence type="predicted"/>
<accession>A0A7X6DNS2</accession>
<name>A0A7X6DNS2_9BACT</name>